<protein>
    <recommendedName>
        <fullName evidence="1">MobA-like NTP transferase domain-containing protein</fullName>
    </recommendedName>
</protein>
<dbReference type="GO" id="GO:0016779">
    <property type="term" value="F:nucleotidyltransferase activity"/>
    <property type="evidence" value="ECO:0007669"/>
    <property type="project" value="UniProtKB-ARBA"/>
</dbReference>
<comment type="caution">
    <text evidence="2">The sequence shown here is derived from an EMBL/GenBank/DDBJ whole genome shotgun (WGS) entry which is preliminary data.</text>
</comment>
<dbReference type="Pfam" id="PF12804">
    <property type="entry name" value="NTP_transf_3"/>
    <property type="match status" value="1"/>
</dbReference>
<evidence type="ECO:0000259" key="1">
    <source>
        <dbReference type="Pfam" id="PF12804"/>
    </source>
</evidence>
<dbReference type="AlphaFoldDB" id="A0A2V3HWL4"/>
<feature type="domain" description="MobA-like NTP transferase" evidence="1">
    <location>
        <begin position="10"/>
        <end position="162"/>
    </location>
</feature>
<evidence type="ECO:0000313" key="3">
    <source>
        <dbReference type="Proteomes" id="UP000248161"/>
    </source>
</evidence>
<name>A0A2V3HWL4_9ARCH</name>
<dbReference type="Proteomes" id="UP000248161">
    <property type="component" value="Unassembled WGS sequence"/>
</dbReference>
<dbReference type="SUPFAM" id="SSF53448">
    <property type="entry name" value="Nucleotide-diphospho-sugar transferases"/>
    <property type="match status" value="1"/>
</dbReference>
<dbReference type="InterPro" id="IPR025877">
    <property type="entry name" value="MobA-like_NTP_Trfase"/>
</dbReference>
<proteinExistence type="predicted"/>
<accession>A0A2V3HWL4</accession>
<dbReference type="PANTHER" id="PTHR43777:SF1">
    <property type="entry name" value="MOLYBDENUM COFACTOR CYTIDYLYLTRANSFERASE"/>
    <property type="match status" value="1"/>
</dbReference>
<dbReference type="Gene3D" id="3.90.550.10">
    <property type="entry name" value="Spore Coat Polysaccharide Biosynthesis Protein SpsA, Chain A"/>
    <property type="match status" value="1"/>
</dbReference>
<sequence length="193" mass="20271">MAEDAVAIGCVVLAAGGSGRLGQPKALIEVGQGTLIQWLVGRLESHGLAPVVVTRGELLEDVAASVACRVIVNPRPEDGRTGTLQVGIAHLDREIGPGYGLLVVPVDRPGFSDSTLRSLISSERTACPTKDGRGAHPIVILAAEVGRIRSAAPDAPLRELIEPFRLEVEDPHLHLNVDLPGDLIGLDDSLVNL</sequence>
<gene>
    <name evidence="2" type="ORF">CXX69_01755</name>
</gene>
<dbReference type="InterPro" id="IPR029044">
    <property type="entry name" value="Nucleotide-diphossugar_trans"/>
</dbReference>
<dbReference type="EMBL" id="PSPG01000003">
    <property type="protein sequence ID" value="PXF22141.1"/>
    <property type="molecule type" value="Genomic_DNA"/>
</dbReference>
<reference evidence="2 3" key="1">
    <citation type="journal article" date="2015" name="Nat. Commun.">
        <title>Genomic and transcriptomic evidence for scavenging of diverse organic compounds by widespread deep-sea archaea.</title>
        <authorList>
            <person name="Li M."/>
            <person name="Baker B.J."/>
            <person name="Anantharaman K."/>
            <person name="Jain S."/>
            <person name="Breier J.A."/>
            <person name="Dick G.J."/>
        </authorList>
    </citation>
    <scope>NUCLEOTIDE SEQUENCE [LARGE SCALE GENOMIC DNA]</scope>
    <source>
        <strain evidence="2">Cayman_51_deep</strain>
    </source>
</reference>
<organism evidence="2 3">
    <name type="scientific">Candidatus Thalassarchaeum betae</name>
    <dbReference type="NCBI Taxonomy" id="2599289"/>
    <lineage>
        <taxon>Archaea</taxon>
        <taxon>Methanobacteriati</taxon>
        <taxon>Thermoplasmatota</taxon>
        <taxon>Candidatus Poseidoniia</taxon>
        <taxon>Candidatus Poseidoniales</taxon>
        <taxon>Candidatus Thalassarchaeaceae</taxon>
        <taxon>Candidatus Thalassarchaeum</taxon>
    </lineage>
</organism>
<evidence type="ECO:0000313" key="2">
    <source>
        <dbReference type="EMBL" id="PXF22141.1"/>
    </source>
</evidence>
<dbReference type="PANTHER" id="PTHR43777">
    <property type="entry name" value="MOLYBDENUM COFACTOR CYTIDYLYLTRANSFERASE"/>
    <property type="match status" value="1"/>
</dbReference>